<comment type="caution">
    <text evidence="1">The sequence shown here is derived from an EMBL/GenBank/DDBJ whole genome shotgun (WGS) entry which is preliminary data.</text>
</comment>
<evidence type="ECO:0000313" key="1">
    <source>
        <dbReference type="EMBL" id="EXF79171.1"/>
    </source>
</evidence>
<dbReference type="OrthoDB" id="5076294at2759"/>
<proteinExistence type="predicted"/>
<organism evidence="1 2">
    <name type="scientific">Colletotrichum fioriniae PJ7</name>
    <dbReference type="NCBI Taxonomy" id="1445577"/>
    <lineage>
        <taxon>Eukaryota</taxon>
        <taxon>Fungi</taxon>
        <taxon>Dikarya</taxon>
        <taxon>Ascomycota</taxon>
        <taxon>Pezizomycotina</taxon>
        <taxon>Sordariomycetes</taxon>
        <taxon>Hypocreomycetidae</taxon>
        <taxon>Glomerellales</taxon>
        <taxon>Glomerellaceae</taxon>
        <taxon>Colletotrichum</taxon>
        <taxon>Colletotrichum acutatum species complex</taxon>
    </lineage>
</organism>
<dbReference type="EMBL" id="JARH01000564">
    <property type="protein sequence ID" value="EXF79171.1"/>
    <property type="molecule type" value="Genomic_DNA"/>
</dbReference>
<evidence type="ECO:0000313" key="2">
    <source>
        <dbReference type="Proteomes" id="UP000020467"/>
    </source>
</evidence>
<accession>A0A010RFS5</accession>
<keyword evidence="2" id="KW-1185">Reference proteome</keyword>
<dbReference type="AlphaFoldDB" id="A0A010RFS5"/>
<dbReference type="eggNOG" id="ENOG502RIRH">
    <property type="taxonomic scope" value="Eukaryota"/>
</dbReference>
<sequence>MAHLLSASKLAALYDSKSRQLVLTAEVPAIVLGPKFVRVEGFVGGLKFALQGFFGGLLPKGVRDIQDVTTKFSIILPASHFNNKTVFVDTADGTKEIEIKYTGLEGVIPTTGVDFTKHDNTAIGSVVTPIHLALAADHETTLTAVIPKPEGDLKISVVPSFNEEFLRLVNATVHNGVISYTFRWAKLPTEEGQNPQLINVTTTTYNGLVGPAARTTSVVQGYIVRFVVFQE</sequence>
<reference evidence="1 2" key="1">
    <citation type="submission" date="2014-02" db="EMBL/GenBank/DDBJ databases">
        <title>The genome sequence of Colletotrichum fioriniae PJ7.</title>
        <authorList>
            <person name="Baroncelli R."/>
            <person name="Thon M.R."/>
        </authorList>
    </citation>
    <scope>NUCLEOTIDE SEQUENCE [LARGE SCALE GENOMIC DNA]</scope>
    <source>
        <strain evidence="1 2">PJ7</strain>
    </source>
</reference>
<gene>
    <name evidence="1" type="ORF">CFIO01_08648</name>
</gene>
<dbReference type="Proteomes" id="UP000020467">
    <property type="component" value="Unassembled WGS sequence"/>
</dbReference>
<dbReference type="HOGENOM" id="CLU_1115792_0_0_1"/>
<dbReference type="KEGG" id="cfj:CFIO01_08648"/>
<protein>
    <submittedName>
        <fullName evidence="1">Uncharacterized protein</fullName>
    </submittedName>
</protein>
<name>A0A010RFS5_9PEZI</name>